<dbReference type="SUPFAM" id="SSF56300">
    <property type="entry name" value="Metallo-dependent phosphatases"/>
    <property type="match status" value="1"/>
</dbReference>
<keyword evidence="1" id="KW-0614">Plasmid</keyword>
<reference evidence="1 2" key="1">
    <citation type="submission" date="2020-10" db="EMBL/GenBank/DDBJ databases">
        <title>Whole genome sequence of oil-degrading bacteria Rhodococcus pyridinivorans strain 5Ap.</title>
        <authorList>
            <person name="Akhremchuk A.E."/>
            <person name="Valentovich L.N."/>
            <person name="Charniauskaya M.I."/>
            <person name="Bukliarevich H.A."/>
            <person name="Titok M.A."/>
        </authorList>
    </citation>
    <scope>NUCLEOTIDE SEQUENCE [LARGE SCALE GENOMIC DNA]</scope>
    <source>
        <strain evidence="1 2">5Ap</strain>
        <plasmid evidence="1 2">pSID</plasmid>
    </source>
</reference>
<keyword evidence="2" id="KW-1185">Reference proteome</keyword>
<evidence type="ECO:0000313" key="2">
    <source>
        <dbReference type="Proteomes" id="UP000593818"/>
    </source>
</evidence>
<protein>
    <submittedName>
        <fullName evidence="1">Uncharacterized protein</fullName>
    </submittedName>
</protein>
<name>A0A7M2XVU1_9NOCA</name>
<accession>A0A7M2XVU1</accession>
<gene>
    <name evidence="1" type="ORF">INP59_27375</name>
</gene>
<dbReference type="Proteomes" id="UP000593818">
    <property type="component" value="Plasmid pSID"/>
</dbReference>
<organism evidence="1 2">
    <name type="scientific">Rhodococcus pyridinivorans</name>
    <dbReference type="NCBI Taxonomy" id="103816"/>
    <lineage>
        <taxon>Bacteria</taxon>
        <taxon>Bacillati</taxon>
        <taxon>Actinomycetota</taxon>
        <taxon>Actinomycetes</taxon>
        <taxon>Mycobacteriales</taxon>
        <taxon>Nocardiaceae</taxon>
        <taxon>Rhodococcus</taxon>
    </lineage>
</organism>
<sequence length="434" mass="47965">MTYRFATIGCTHAGYSTRGMRMHRPTGWNLRVVDGQLAYSQAVTQIIDAGCRGLWHGGDVTHWSRPLPRDVESVQRLDDLIFDAGLWNGKNSGNHCAGSGADLSAVAMFDRPTMNAFTVYPDSRRAPEDSVGPYPGLYEIHQPDPDQAIYLHVVSHYGLDPDLRNQGIHIEPEPLDHGINILCSHGIFVGDERLYKAAERHGADRLVPTEWVTRGFDLTLLSDFHTPGPVNGFGDPDGRGQVWYTGSTVRRGFSDDESPRGWLQVDLPDAGAPHVTLREIWQRPQRDFDPIDATTMTVTQINDLVRDRLAAQRWIDAESEALTGDGGWILRQRIVGATPQQRQGIYELAGEWANAARDAAYWSTTFENPLSAISLAQPTHEQISITERVVDLQVALDHRTDHGNVGKTLRDAPESLREAALTQARAALGAPCAG</sequence>
<dbReference type="RefSeq" id="WP_193904157.1">
    <property type="nucleotide sequence ID" value="NZ_CP063453.1"/>
</dbReference>
<dbReference type="AlphaFoldDB" id="A0A7M2XVU1"/>
<evidence type="ECO:0000313" key="1">
    <source>
        <dbReference type="EMBL" id="QOW01879.1"/>
    </source>
</evidence>
<proteinExistence type="predicted"/>
<dbReference type="InterPro" id="IPR029052">
    <property type="entry name" value="Metallo-depent_PP-like"/>
</dbReference>
<dbReference type="EMBL" id="CP063453">
    <property type="protein sequence ID" value="QOW01879.1"/>
    <property type="molecule type" value="Genomic_DNA"/>
</dbReference>
<geneLocation type="plasmid" evidence="1 2">
    <name>pSID</name>
</geneLocation>
<dbReference type="Gene3D" id="3.60.21.10">
    <property type="match status" value="1"/>
</dbReference>